<evidence type="ECO:0000313" key="3">
    <source>
        <dbReference type="Proteomes" id="UP000192578"/>
    </source>
</evidence>
<name>A0A9X6NJ95_HYPEX</name>
<comment type="caution">
    <text evidence="2">The sequence shown here is derived from an EMBL/GenBank/DDBJ whole genome shotgun (WGS) entry which is preliminary data.</text>
</comment>
<sequence length="103" mass="11013">MYRGKDSSQNASDNEREWSSGNGGRAPAAASSGSAPCRHQLVGRAQPGGSSGQTIADAGGYPAKSDGKLGDQSRCRHFGNKGHRRNWDVSPRYEMCRTCQNGR</sequence>
<evidence type="ECO:0000313" key="2">
    <source>
        <dbReference type="EMBL" id="OWA54887.1"/>
    </source>
</evidence>
<protein>
    <submittedName>
        <fullName evidence="2">Uncharacterized protein</fullName>
    </submittedName>
</protein>
<feature type="compositionally biased region" description="Basic residues" evidence="1">
    <location>
        <begin position="75"/>
        <end position="84"/>
    </location>
</feature>
<feature type="compositionally biased region" description="Basic and acidic residues" evidence="1">
    <location>
        <begin position="65"/>
        <end position="74"/>
    </location>
</feature>
<accession>A0A9X6NJ95</accession>
<reference evidence="3" key="1">
    <citation type="submission" date="2017-01" db="EMBL/GenBank/DDBJ databases">
        <title>Comparative genomics of anhydrobiosis in the tardigrade Hypsibius dujardini.</title>
        <authorList>
            <person name="Yoshida Y."/>
            <person name="Koutsovoulos G."/>
            <person name="Laetsch D."/>
            <person name="Stevens L."/>
            <person name="Kumar S."/>
            <person name="Horikawa D."/>
            <person name="Ishino K."/>
            <person name="Komine S."/>
            <person name="Tomita M."/>
            <person name="Blaxter M."/>
            <person name="Arakawa K."/>
        </authorList>
    </citation>
    <scope>NUCLEOTIDE SEQUENCE [LARGE SCALE GENOMIC DNA]</scope>
    <source>
        <strain evidence="3">Z151</strain>
    </source>
</reference>
<keyword evidence="3" id="KW-1185">Reference proteome</keyword>
<gene>
    <name evidence="2" type="ORF">BV898_19279</name>
</gene>
<dbReference type="Proteomes" id="UP000192578">
    <property type="component" value="Unassembled WGS sequence"/>
</dbReference>
<dbReference type="EMBL" id="MTYJ01000478">
    <property type="protein sequence ID" value="OWA54887.1"/>
    <property type="molecule type" value="Genomic_DNA"/>
</dbReference>
<evidence type="ECO:0000256" key="1">
    <source>
        <dbReference type="SAM" id="MobiDB-lite"/>
    </source>
</evidence>
<feature type="compositionally biased region" description="Low complexity" evidence="1">
    <location>
        <begin position="25"/>
        <end position="35"/>
    </location>
</feature>
<dbReference type="AlphaFoldDB" id="A0A9X6NJ95"/>
<organism evidence="2 3">
    <name type="scientific">Hypsibius exemplaris</name>
    <name type="common">Freshwater tardigrade</name>
    <dbReference type="NCBI Taxonomy" id="2072580"/>
    <lineage>
        <taxon>Eukaryota</taxon>
        <taxon>Metazoa</taxon>
        <taxon>Ecdysozoa</taxon>
        <taxon>Tardigrada</taxon>
        <taxon>Eutardigrada</taxon>
        <taxon>Parachela</taxon>
        <taxon>Hypsibioidea</taxon>
        <taxon>Hypsibiidae</taxon>
        <taxon>Hypsibius</taxon>
    </lineage>
</organism>
<feature type="region of interest" description="Disordered" evidence="1">
    <location>
        <begin position="1"/>
        <end position="87"/>
    </location>
</feature>
<proteinExistence type="predicted"/>